<sequence length="194" mass="20341">MDVEKKDMRGCERATRRCRGHFSDPTPSLTAGPTRQTPSLTAGPTRQTPSLTAGPTRQTPSLTAGPTRQTPSLTAGPTRQTPSLTTPSLTTPSLTCLAGPRGPPAVLRTCLAGPRGRPPDLPRRTARPSSGPASPDRAEPRPSSGLLELCCPSKFVLRASPPSSDFVEPRSGSLRGGYCHGFSLLCLVFGPCSV</sequence>
<feature type="compositionally biased region" description="Low complexity" evidence="1">
    <location>
        <begin position="81"/>
        <end position="95"/>
    </location>
</feature>
<dbReference type="Ensembl" id="ENSORLT00015005282.1">
    <property type="protein sequence ID" value="ENSORLP00015005819.1"/>
    <property type="gene ID" value="ENSORLG00015006621.1"/>
</dbReference>
<feature type="compositionally biased region" description="Basic and acidic residues" evidence="1">
    <location>
        <begin position="1"/>
        <end position="15"/>
    </location>
</feature>
<evidence type="ECO:0000313" key="2">
    <source>
        <dbReference type="Ensembl" id="ENSORLP00015005819.1"/>
    </source>
</evidence>
<name>A0A3P9HDW3_ORYLA</name>
<dbReference type="AlphaFoldDB" id="A0A3P9HDW3"/>
<feature type="region of interest" description="Disordered" evidence="1">
    <location>
        <begin position="1"/>
        <end position="144"/>
    </location>
</feature>
<proteinExistence type="predicted"/>
<dbReference type="Proteomes" id="UP000265200">
    <property type="component" value="Chromosome 13"/>
</dbReference>
<reference evidence="2" key="4">
    <citation type="submission" date="2025-09" db="UniProtKB">
        <authorList>
            <consortium name="Ensembl"/>
        </authorList>
    </citation>
    <scope>IDENTIFICATION</scope>
    <source>
        <strain evidence="2">HSOK</strain>
    </source>
</reference>
<reference key="1">
    <citation type="journal article" date="2007" name="Nature">
        <title>The medaka draft genome and insights into vertebrate genome evolution.</title>
        <authorList>
            <person name="Kasahara M."/>
            <person name="Naruse K."/>
            <person name="Sasaki S."/>
            <person name="Nakatani Y."/>
            <person name="Qu W."/>
            <person name="Ahsan B."/>
            <person name="Yamada T."/>
            <person name="Nagayasu Y."/>
            <person name="Doi K."/>
            <person name="Kasai Y."/>
            <person name="Jindo T."/>
            <person name="Kobayashi D."/>
            <person name="Shimada A."/>
            <person name="Toyoda A."/>
            <person name="Kuroki Y."/>
            <person name="Fujiyama A."/>
            <person name="Sasaki T."/>
            <person name="Shimizu A."/>
            <person name="Asakawa S."/>
            <person name="Shimizu N."/>
            <person name="Hashimoto S."/>
            <person name="Yang J."/>
            <person name="Lee Y."/>
            <person name="Matsushima K."/>
            <person name="Sugano S."/>
            <person name="Sakaizumi M."/>
            <person name="Narita T."/>
            <person name="Ohishi K."/>
            <person name="Haga S."/>
            <person name="Ohta F."/>
            <person name="Nomoto H."/>
            <person name="Nogata K."/>
            <person name="Morishita T."/>
            <person name="Endo T."/>
            <person name="Shin-I T."/>
            <person name="Takeda H."/>
            <person name="Morishita S."/>
            <person name="Kohara Y."/>
        </authorList>
    </citation>
    <scope>NUCLEOTIDE SEQUENCE [LARGE SCALE GENOMIC DNA]</scope>
    <source>
        <strain>Hd-rR</strain>
    </source>
</reference>
<reference evidence="2 3" key="2">
    <citation type="submission" date="2017-04" db="EMBL/GenBank/DDBJ databases">
        <title>CpG methylation of centromeres and impact of large insertions on vertebrate speciation.</title>
        <authorList>
            <person name="Ichikawa K."/>
            <person name="Yoshimura J."/>
            <person name="Morishita S."/>
        </authorList>
    </citation>
    <scope>NUCLEOTIDE SEQUENCE</scope>
    <source>
        <strain evidence="2 3">HSOK</strain>
    </source>
</reference>
<protein>
    <submittedName>
        <fullName evidence="2">Uncharacterized protein</fullName>
    </submittedName>
</protein>
<feature type="compositionally biased region" description="Polar residues" evidence="1">
    <location>
        <begin position="25"/>
        <end position="80"/>
    </location>
</feature>
<organism evidence="2 3">
    <name type="scientific">Oryzias latipes</name>
    <name type="common">Japanese rice fish</name>
    <name type="synonym">Japanese killifish</name>
    <dbReference type="NCBI Taxonomy" id="8090"/>
    <lineage>
        <taxon>Eukaryota</taxon>
        <taxon>Metazoa</taxon>
        <taxon>Chordata</taxon>
        <taxon>Craniata</taxon>
        <taxon>Vertebrata</taxon>
        <taxon>Euteleostomi</taxon>
        <taxon>Actinopterygii</taxon>
        <taxon>Neopterygii</taxon>
        <taxon>Teleostei</taxon>
        <taxon>Neoteleostei</taxon>
        <taxon>Acanthomorphata</taxon>
        <taxon>Ovalentaria</taxon>
        <taxon>Atherinomorphae</taxon>
        <taxon>Beloniformes</taxon>
        <taxon>Adrianichthyidae</taxon>
        <taxon>Oryziinae</taxon>
        <taxon>Oryzias</taxon>
    </lineage>
</organism>
<evidence type="ECO:0000256" key="1">
    <source>
        <dbReference type="SAM" id="MobiDB-lite"/>
    </source>
</evidence>
<reference evidence="2" key="3">
    <citation type="submission" date="2025-08" db="UniProtKB">
        <authorList>
            <consortium name="Ensembl"/>
        </authorList>
    </citation>
    <scope>IDENTIFICATION</scope>
    <source>
        <strain evidence="2">HSOK</strain>
    </source>
</reference>
<evidence type="ECO:0000313" key="3">
    <source>
        <dbReference type="Proteomes" id="UP000265200"/>
    </source>
</evidence>
<accession>A0A3P9HDW3</accession>